<name>A0A7S4EKL5_9STRA</name>
<feature type="chain" id="PRO_5030823694" description="Pectinesterase inhibitor domain-containing protein" evidence="1">
    <location>
        <begin position="21"/>
        <end position="226"/>
    </location>
</feature>
<feature type="signal peptide" evidence="1">
    <location>
        <begin position="1"/>
        <end position="20"/>
    </location>
</feature>
<dbReference type="AlphaFoldDB" id="A0A7S4EKL5"/>
<dbReference type="EMBL" id="HBIX01018177">
    <property type="protein sequence ID" value="CAE0720231.1"/>
    <property type="molecule type" value="Transcribed_RNA"/>
</dbReference>
<evidence type="ECO:0000313" key="2">
    <source>
        <dbReference type="EMBL" id="CAE0720231.1"/>
    </source>
</evidence>
<sequence length="226" mass="24312">MISIPFLSIVTLGLLSTVGAFTSNTHLPTASSPPDASYYSRNIAVSLMPSPSHLVDASSILHLVPTPSDFVDASSILHHVSTQSSFADTSSILLVKFDAKTTLGHLAKKAMLLMSPAMADACADVTAHVLNDASHALMDFPSVFQKVKTPKLHMRYAQVAGRLMLLGTGMLPHHGFPPEEVIFQLFLLCASMKPVIRSIKLVKCIGDARCAEECTLELEDLEDSLP</sequence>
<proteinExistence type="predicted"/>
<evidence type="ECO:0000256" key="1">
    <source>
        <dbReference type="SAM" id="SignalP"/>
    </source>
</evidence>
<gene>
    <name evidence="2" type="ORF">PAUS00366_LOCUS12985</name>
</gene>
<keyword evidence="1" id="KW-0732">Signal</keyword>
<accession>A0A7S4EKL5</accession>
<protein>
    <recommendedName>
        <fullName evidence="3">Pectinesterase inhibitor domain-containing protein</fullName>
    </recommendedName>
</protein>
<organism evidence="2">
    <name type="scientific">Pseudo-nitzschia australis</name>
    <dbReference type="NCBI Taxonomy" id="44445"/>
    <lineage>
        <taxon>Eukaryota</taxon>
        <taxon>Sar</taxon>
        <taxon>Stramenopiles</taxon>
        <taxon>Ochrophyta</taxon>
        <taxon>Bacillariophyta</taxon>
        <taxon>Bacillariophyceae</taxon>
        <taxon>Bacillariophycidae</taxon>
        <taxon>Bacillariales</taxon>
        <taxon>Bacillariaceae</taxon>
        <taxon>Pseudo-nitzschia</taxon>
    </lineage>
</organism>
<reference evidence="2" key="1">
    <citation type="submission" date="2021-01" db="EMBL/GenBank/DDBJ databases">
        <authorList>
            <person name="Corre E."/>
            <person name="Pelletier E."/>
            <person name="Niang G."/>
            <person name="Scheremetjew M."/>
            <person name="Finn R."/>
            <person name="Kale V."/>
            <person name="Holt S."/>
            <person name="Cochrane G."/>
            <person name="Meng A."/>
            <person name="Brown T."/>
            <person name="Cohen L."/>
        </authorList>
    </citation>
    <scope>NUCLEOTIDE SEQUENCE</scope>
    <source>
        <strain evidence="2">10249 10 AB</strain>
    </source>
</reference>
<evidence type="ECO:0008006" key="3">
    <source>
        <dbReference type="Google" id="ProtNLM"/>
    </source>
</evidence>